<evidence type="ECO:0000256" key="5">
    <source>
        <dbReference type="SAM" id="MobiDB-lite"/>
    </source>
</evidence>
<feature type="region of interest" description="Disordered" evidence="5">
    <location>
        <begin position="574"/>
        <end position="600"/>
    </location>
</feature>
<accession>G4TG08</accession>
<keyword evidence="3 6" id="KW-1133">Transmembrane helix</keyword>
<feature type="transmembrane region" description="Helical" evidence="6">
    <location>
        <begin position="391"/>
        <end position="414"/>
    </location>
</feature>
<keyword evidence="2 6" id="KW-0812">Transmembrane</keyword>
<feature type="region of interest" description="Disordered" evidence="5">
    <location>
        <begin position="316"/>
        <end position="348"/>
    </location>
</feature>
<dbReference type="InterPro" id="IPR051694">
    <property type="entry name" value="Immunoregulatory_rcpt-like"/>
</dbReference>
<dbReference type="HOGENOM" id="CLU_534374_0_0_1"/>
<evidence type="ECO:0000256" key="2">
    <source>
        <dbReference type="ARBA" id="ARBA00022692"/>
    </source>
</evidence>
<dbReference type="GO" id="GO:0071944">
    <property type="term" value="C:cell periphery"/>
    <property type="evidence" value="ECO:0007669"/>
    <property type="project" value="UniProtKB-ARBA"/>
</dbReference>
<dbReference type="CDD" id="cd12087">
    <property type="entry name" value="TM_EGFR-like"/>
    <property type="match status" value="1"/>
</dbReference>
<evidence type="ECO:0000313" key="7">
    <source>
        <dbReference type="EMBL" id="CCA70236.1"/>
    </source>
</evidence>
<dbReference type="STRING" id="1109443.G4TG08"/>
<comment type="caution">
    <text evidence="7">The sequence shown here is derived from an EMBL/GenBank/DDBJ whole genome shotgun (WGS) entry which is preliminary data.</text>
</comment>
<dbReference type="Gene3D" id="2.60.120.260">
    <property type="entry name" value="Galactose-binding domain-like"/>
    <property type="match status" value="1"/>
</dbReference>
<dbReference type="eggNOG" id="ENOG502SXD1">
    <property type="taxonomic scope" value="Eukaryota"/>
</dbReference>
<evidence type="ECO:0000313" key="8">
    <source>
        <dbReference type="Proteomes" id="UP000007148"/>
    </source>
</evidence>
<feature type="compositionally biased region" description="Basic and acidic residues" evidence="5">
    <location>
        <begin position="450"/>
        <end position="477"/>
    </location>
</feature>
<evidence type="ECO:0000256" key="1">
    <source>
        <dbReference type="ARBA" id="ARBA00004167"/>
    </source>
</evidence>
<comment type="subcellular location">
    <subcellularLocation>
        <location evidence="1">Membrane</location>
        <topology evidence="1">Single-pass membrane protein</topology>
    </subcellularLocation>
</comment>
<sequence length="600" mass="63612">MPRYAIIDDTDPMITYTGNWTVLSMLDPNQPEYNGTVHATNDPDATIELNFYGTVVNAYGTIDAPDKKGLPASRWTLDGKPPVDFPQPNTIGTYDINGTTSHVSIFRSGKFADGAHKLKIEINPASGVNGSPPPMFYLDFFAVLAGDPIYVEDVILDAGNQFTVVDGSWTAQNVTGAYLNSAVVAPLNGGSTWLGFHGNTLFVIRSTYAYALQGTEITVYGTLNGTYNPNATLGYFSIDEGVKKPVYLQNITQVVQTNGQPIGNSDSITNLPGVTMLDNGWISVPTPLMHQAIWRTKGLKDIGDFQHTLTISIEAQRTSTASSSTGSSTGTSSTTSSSTSTSGGPTPAPTVSPWLFDYVVYGPSSAIGSATPVAFQPSGGSSVSSAAERGAIAGGVLGGLAFLTIVIVGILFFLRHKRREEEKRRAPTEYTVPASTNPILAGLRKSFHKSGADKTAEATARAEKGAVRRDEPGVVRQEEPLVLDISANATPQEHSATAQQGSTPLVRRQGSVNVETSTTVTATNTQSPSLGDATAMSAYDYIRPSPGNLYTRDGYFSSSAGNVNAIREVDGGVRLASGDSDESVHAEPSVPILPPQYSRY</sequence>
<dbReference type="InParanoid" id="G4TG08"/>
<evidence type="ECO:0000256" key="6">
    <source>
        <dbReference type="SAM" id="Phobius"/>
    </source>
</evidence>
<evidence type="ECO:0000256" key="4">
    <source>
        <dbReference type="ARBA" id="ARBA00023136"/>
    </source>
</evidence>
<dbReference type="EMBL" id="CAFZ01000076">
    <property type="protein sequence ID" value="CCA70236.1"/>
    <property type="molecule type" value="Genomic_DNA"/>
</dbReference>
<keyword evidence="8" id="KW-1185">Reference proteome</keyword>
<organism evidence="7 8">
    <name type="scientific">Serendipita indica (strain DSM 11827)</name>
    <name type="common">Root endophyte fungus</name>
    <name type="synonym">Piriformospora indica</name>
    <dbReference type="NCBI Taxonomy" id="1109443"/>
    <lineage>
        <taxon>Eukaryota</taxon>
        <taxon>Fungi</taxon>
        <taxon>Dikarya</taxon>
        <taxon>Basidiomycota</taxon>
        <taxon>Agaricomycotina</taxon>
        <taxon>Agaricomycetes</taxon>
        <taxon>Sebacinales</taxon>
        <taxon>Serendipitaceae</taxon>
        <taxon>Serendipita</taxon>
    </lineage>
</organism>
<dbReference type="Proteomes" id="UP000007148">
    <property type="component" value="Unassembled WGS sequence"/>
</dbReference>
<dbReference type="PANTHER" id="PTHR15549">
    <property type="entry name" value="PAIRED IMMUNOGLOBULIN-LIKE TYPE 2 RECEPTOR"/>
    <property type="match status" value="1"/>
</dbReference>
<dbReference type="AlphaFoldDB" id="G4TG08"/>
<keyword evidence="4 6" id="KW-0472">Membrane</keyword>
<evidence type="ECO:0000256" key="3">
    <source>
        <dbReference type="ARBA" id="ARBA00022989"/>
    </source>
</evidence>
<dbReference type="GO" id="GO:0016020">
    <property type="term" value="C:membrane"/>
    <property type="evidence" value="ECO:0007669"/>
    <property type="project" value="UniProtKB-SubCell"/>
</dbReference>
<protein>
    <submittedName>
        <fullName evidence="7">Uncharacterized protein</fullName>
    </submittedName>
</protein>
<reference evidence="7 8" key="1">
    <citation type="journal article" date="2011" name="PLoS Pathog.">
        <title>Endophytic Life Strategies Decoded by Genome and Transcriptome Analyses of the Mutualistic Root Symbiont Piriformospora indica.</title>
        <authorList>
            <person name="Zuccaro A."/>
            <person name="Lahrmann U."/>
            <person name="Guldener U."/>
            <person name="Langen G."/>
            <person name="Pfiffi S."/>
            <person name="Biedenkopf D."/>
            <person name="Wong P."/>
            <person name="Samans B."/>
            <person name="Grimm C."/>
            <person name="Basiewicz M."/>
            <person name="Murat C."/>
            <person name="Martin F."/>
            <person name="Kogel K.H."/>
        </authorList>
    </citation>
    <scope>NUCLEOTIDE SEQUENCE [LARGE SCALE GENOMIC DNA]</scope>
    <source>
        <strain evidence="7 8">DSM 11827</strain>
    </source>
</reference>
<dbReference type="OrthoDB" id="3265734at2759"/>
<proteinExistence type="predicted"/>
<feature type="region of interest" description="Disordered" evidence="5">
    <location>
        <begin position="449"/>
        <end position="477"/>
    </location>
</feature>
<feature type="compositionally biased region" description="Low complexity" evidence="5">
    <location>
        <begin position="318"/>
        <end position="348"/>
    </location>
</feature>
<gene>
    <name evidence="7" type="ORF">PIIN_04175</name>
</gene>
<name>G4TG08_SERID</name>